<name>A0ABU0NXK9_STRRH</name>
<reference evidence="1 2" key="1">
    <citation type="submission" date="2023-07" db="EMBL/GenBank/DDBJ databases">
        <title>Comparative genomics of wheat-associated soil bacteria to identify genetic determinants of phenazine resistance.</title>
        <authorList>
            <person name="Mouncey N."/>
        </authorList>
    </citation>
    <scope>NUCLEOTIDE SEQUENCE [LARGE SCALE GENOMIC DNA]</scope>
    <source>
        <strain evidence="1 2">B2I6</strain>
    </source>
</reference>
<evidence type="ECO:0000313" key="1">
    <source>
        <dbReference type="EMBL" id="MDQ0583876.1"/>
    </source>
</evidence>
<keyword evidence="2" id="KW-1185">Reference proteome</keyword>
<protein>
    <submittedName>
        <fullName evidence="1">Uncharacterized protein</fullName>
    </submittedName>
</protein>
<dbReference type="EMBL" id="JAUSWV010000002">
    <property type="protein sequence ID" value="MDQ0583876.1"/>
    <property type="molecule type" value="Genomic_DNA"/>
</dbReference>
<proteinExistence type="predicted"/>
<comment type="caution">
    <text evidence="1">The sequence shown here is derived from an EMBL/GenBank/DDBJ whole genome shotgun (WGS) entry which is preliminary data.</text>
</comment>
<gene>
    <name evidence="1" type="ORF">QF030_006054</name>
</gene>
<organism evidence="1 2">
    <name type="scientific">Streptomyces rishiriensis</name>
    <dbReference type="NCBI Taxonomy" id="68264"/>
    <lineage>
        <taxon>Bacteria</taxon>
        <taxon>Bacillati</taxon>
        <taxon>Actinomycetota</taxon>
        <taxon>Actinomycetes</taxon>
        <taxon>Kitasatosporales</taxon>
        <taxon>Streptomycetaceae</taxon>
        <taxon>Streptomyces</taxon>
    </lineage>
</organism>
<evidence type="ECO:0000313" key="2">
    <source>
        <dbReference type="Proteomes" id="UP001230654"/>
    </source>
</evidence>
<dbReference type="Proteomes" id="UP001230654">
    <property type="component" value="Unassembled WGS sequence"/>
</dbReference>
<accession>A0ABU0NXK9</accession>
<sequence length="44" mass="4671">MRRAGRAAAVIATDGGAPQVPRWVNCRYEAFGTMTPIFGAGSFL</sequence>